<dbReference type="PROSITE" id="PS51257">
    <property type="entry name" value="PROKAR_LIPOPROTEIN"/>
    <property type="match status" value="1"/>
</dbReference>
<gene>
    <name evidence="1" type="ORF">OAN307_c05530</name>
</gene>
<evidence type="ECO:0008006" key="3">
    <source>
        <dbReference type="Google" id="ProtNLM"/>
    </source>
</evidence>
<dbReference type="AlphaFoldDB" id="M9R7J0"/>
<dbReference type="Proteomes" id="UP000005307">
    <property type="component" value="Chromosome"/>
</dbReference>
<dbReference type="HOGENOM" id="CLU_162630_0_0_5"/>
<protein>
    <recommendedName>
        <fullName evidence="3">Lipoprotein</fullName>
    </recommendedName>
</protein>
<proteinExistence type="predicted"/>
<dbReference type="KEGG" id="oat:OAN307_c05530"/>
<dbReference type="EMBL" id="CP003740">
    <property type="protein sequence ID" value="AGI66291.1"/>
    <property type="molecule type" value="Genomic_DNA"/>
</dbReference>
<accession>M9R7J0</accession>
<organism evidence="1 2">
    <name type="scientific">Octadecabacter antarcticus 307</name>
    <dbReference type="NCBI Taxonomy" id="391626"/>
    <lineage>
        <taxon>Bacteria</taxon>
        <taxon>Pseudomonadati</taxon>
        <taxon>Pseudomonadota</taxon>
        <taxon>Alphaproteobacteria</taxon>
        <taxon>Rhodobacterales</taxon>
        <taxon>Roseobacteraceae</taxon>
        <taxon>Octadecabacter</taxon>
    </lineage>
</organism>
<dbReference type="OrthoDB" id="7864349at2"/>
<dbReference type="STRING" id="391626.OAN307_c05530"/>
<keyword evidence="2" id="KW-1185">Reference proteome</keyword>
<reference evidence="1 2" key="1">
    <citation type="journal article" date="2013" name="PLoS ONE">
        <title>Poles Apart: Arctic and Antarctic Octadecabacter strains Share High Genome Plasticity and a New Type of Xanthorhodopsin.</title>
        <authorList>
            <person name="Vollmers J."/>
            <person name="Voget S."/>
            <person name="Dietrich S."/>
            <person name="Gollnow K."/>
            <person name="Smits M."/>
            <person name="Meyer K."/>
            <person name="Brinkhoff T."/>
            <person name="Simon M."/>
            <person name="Daniel R."/>
        </authorList>
    </citation>
    <scope>NUCLEOTIDE SEQUENCE [LARGE SCALE GENOMIC DNA]</scope>
    <source>
        <strain evidence="1 2">307</strain>
    </source>
</reference>
<evidence type="ECO:0000313" key="2">
    <source>
        <dbReference type="Proteomes" id="UP000005307"/>
    </source>
</evidence>
<dbReference type="RefSeq" id="WP_015498340.1">
    <property type="nucleotide sequence ID" value="NC_020911.1"/>
</dbReference>
<sequence>MWIKAGLAIISAIGLGACDTPSLAFRGVPAQIVTVEPSVFAVRRLGTQVELLRTNTEYAPTFASIIPRASQAVFIATGCTPRPQSWAGEQTLMQVEIDCPDI</sequence>
<name>M9R7J0_9RHOB</name>
<evidence type="ECO:0000313" key="1">
    <source>
        <dbReference type="EMBL" id="AGI66291.1"/>
    </source>
</evidence>